<proteinExistence type="predicted"/>
<dbReference type="AlphaFoldDB" id="A0A022RDL1"/>
<gene>
    <name evidence="1" type="ORF">MIMGU_mgv1a017127mg</name>
</gene>
<accession>A0A022RDL1</accession>
<name>A0A022RDL1_ERYGU</name>
<evidence type="ECO:0000313" key="1">
    <source>
        <dbReference type="EMBL" id="EYU37833.1"/>
    </source>
</evidence>
<sequence length="92" mass="10631">MNAPTKSTVSEILDPKIIASSMRIQPKNHKSIYLNSIHLRSKHNAANQTEIICSTKVLQRDFTFQIEKESKYTSCSLTRIQFDNRPHLFKLV</sequence>
<organism evidence="1 2">
    <name type="scientific">Erythranthe guttata</name>
    <name type="common">Yellow monkey flower</name>
    <name type="synonym">Mimulus guttatus</name>
    <dbReference type="NCBI Taxonomy" id="4155"/>
    <lineage>
        <taxon>Eukaryota</taxon>
        <taxon>Viridiplantae</taxon>
        <taxon>Streptophyta</taxon>
        <taxon>Embryophyta</taxon>
        <taxon>Tracheophyta</taxon>
        <taxon>Spermatophyta</taxon>
        <taxon>Magnoliopsida</taxon>
        <taxon>eudicotyledons</taxon>
        <taxon>Gunneridae</taxon>
        <taxon>Pentapetalae</taxon>
        <taxon>asterids</taxon>
        <taxon>lamiids</taxon>
        <taxon>Lamiales</taxon>
        <taxon>Phrymaceae</taxon>
        <taxon>Erythranthe</taxon>
    </lineage>
</organism>
<protein>
    <submittedName>
        <fullName evidence="1">Uncharacterized protein</fullName>
    </submittedName>
</protein>
<keyword evidence="2" id="KW-1185">Reference proteome</keyword>
<evidence type="ECO:0000313" key="2">
    <source>
        <dbReference type="Proteomes" id="UP000030748"/>
    </source>
</evidence>
<dbReference type="EMBL" id="KI630513">
    <property type="protein sequence ID" value="EYU37833.1"/>
    <property type="molecule type" value="Genomic_DNA"/>
</dbReference>
<reference evidence="1 2" key="1">
    <citation type="journal article" date="2013" name="Proc. Natl. Acad. Sci. U.S.A.">
        <title>Fine-scale variation in meiotic recombination in Mimulus inferred from population shotgun sequencing.</title>
        <authorList>
            <person name="Hellsten U."/>
            <person name="Wright K.M."/>
            <person name="Jenkins J."/>
            <person name="Shu S."/>
            <person name="Yuan Y."/>
            <person name="Wessler S.R."/>
            <person name="Schmutz J."/>
            <person name="Willis J.H."/>
            <person name="Rokhsar D.S."/>
        </authorList>
    </citation>
    <scope>NUCLEOTIDE SEQUENCE [LARGE SCALE GENOMIC DNA]</scope>
    <source>
        <strain evidence="2">cv. DUN x IM62</strain>
    </source>
</reference>
<dbReference type="Proteomes" id="UP000030748">
    <property type="component" value="Unassembled WGS sequence"/>
</dbReference>